<dbReference type="AlphaFoldDB" id="A0A0R3C2F4"/>
<dbReference type="Pfam" id="PF02230">
    <property type="entry name" value="Abhydrolase_2"/>
    <property type="match status" value="1"/>
</dbReference>
<dbReference type="InterPro" id="IPR003140">
    <property type="entry name" value="PLipase/COase/thioEstase"/>
</dbReference>
<dbReference type="STRING" id="108015.GA0061099_1009254"/>
<comment type="caution">
    <text evidence="2">The sequence shown here is derived from an EMBL/GenBank/DDBJ whole genome shotgun (WGS) entry which is preliminary data.</text>
</comment>
<gene>
    <name evidence="2" type="ORF">AOQ72_01220</name>
</gene>
<organism evidence="2 3">
    <name type="scientific">Bradyrhizobium yuanmingense</name>
    <dbReference type="NCBI Taxonomy" id="108015"/>
    <lineage>
        <taxon>Bacteria</taxon>
        <taxon>Pseudomonadati</taxon>
        <taxon>Pseudomonadota</taxon>
        <taxon>Alphaproteobacteria</taxon>
        <taxon>Hyphomicrobiales</taxon>
        <taxon>Nitrobacteraceae</taxon>
        <taxon>Bradyrhizobium</taxon>
    </lineage>
</organism>
<name>A0A0R3C2F4_9BRAD</name>
<dbReference type="OrthoDB" id="9796570at2"/>
<reference evidence="2 3" key="1">
    <citation type="submission" date="2015-09" db="EMBL/GenBank/DDBJ databases">
        <title>Draft Genome Sequence of the Strain BR 3267 (Bradyrhizobium yuanmingense) recommended as inoculant for cowpea in Brazil.</title>
        <authorList>
            <person name="Simoes-Araujo J.L."/>
            <person name="Zilli J.E."/>
        </authorList>
    </citation>
    <scope>NUCLEOTIDE SEQUENCE [LARGE SCALE GENOMIC DNA]</scope>
    <source>
        <strain evidence="2 3">BR3267</strain>
    </source>
</reference>
<evidence type="ECO:0000259" key="1">
    <source>
        <dbReference type="Pfam" id="PF02230"/>
    </source>
</evidence>
<keyword evidence="2" id="KW-0378">Hydrolase</keyword>
<dbReference type="EMBL" id="LJYF01000040">
    <property type="protein sequence ID" value="KRP89027.1"/>
    <property type="molecule type" value="Genomic_DNA"/>
</dbReference>
<protein>
    <submittedName>
        <fullName evidence="2">Hydrolase</fullName>
    </submittedName>
</protein>
<evidence type="ECO:0000313" key="3">
    <source>
        <dbReference type="Proteomes" id="UP000051380"/>
    </source>
</evidence>
<sequence length="208" mass="21713">MTETAFIHRFEPAGDAGSPPLLLLHGTGGDENDLLGLGQMISPGSALLSPRGRVLEHGMPRFFRRLAEGVFDEEDVARRANELGDFVAEARQRYGIAAPIAVGFSNGANIAAALLLLQPDVLAGAILLRAMVPLSDPPKAALGGKPVLLLSGHGDPIVPASNSPRLAALFTEAGARVTHKVLPAGHQLSQADVTLARDWIGNAESRAA</sequence>
<dbReference type="Gene3D" id="3.40.50.1820">
    <property type="entry name" value="alpha/beta hydrolase"/>
    <property type="match status" value="1"/>
</dbReference>
<dbReference type="SUPFAM" id="SSF53474">
    <property type="entry name" value="alpha/beta-Hydrolases"/>
    <property type="match status" value="1"/>
</dbReference>
<feature type="domain" description="Phospholipase/carboxylesterase/thioesterase" evidence="1">
    <location>
        <begin position="21"/>
        <end position="200"/>
    </location>
</feature>
<accession>A0A0R3C2F4</accession>
<proteinExistence type="predicted"/>
<dbReference type="InterPro" id="IPR029058">
    <property type="entry name" value="AB_hydrolase_fold"/>
</dbReference>
<evidence type="ECO:0000313" key="2">
    <source>
        <dbReference type="EMBL" id="KRP89027.1"/>
    </source>
</evidence>
<dbReference type="RefSeq" id="WP_057030007.1">
    <property type="nucleotide sequence ID" value="NZ_LJYF01000040.1"/>
</dbReference>
<dbReference type="Proteomes" id="UP000051380">
    <property type="component" value="Unassembled WGS sequence"/>
</dbReference>
<dbReference type="GO" id="GO:0016787">
    <property type="term" value="F:hydrolase activity"/>
    <property type="evidence" value="ECO:0007669"/>
    <property type="project" value="UniProtKB-KW"/>
</dbReference>